<organism evidence="1 2">
    <name type="scientific">Dokdonella immobilis</name>
    <dbReference type="NCBI Taxonomy" id="578942"/>
    <lineage>
        <taxon>Bacteria</taxon>
        <taxon>Pseudomonadati</taxon>
        <taxon>Pseudomonadota</taxon>
        <taxon>Gammaproteobacteria</taxon>
        <taxon>Lysobacterales</taxon>
        <taxon>Rhodanobacteraceae</taxon>
        <taxon>Dokdonella</taxon>
    </lineage>
</organism>
<proteinExistence type="predicted"/>
<dbReference type="AlphaFoldDB" id="A0A1I4Z848"/>
<dbReference type="STRING" id="578942.SAMN05216289_12333"/>
<protein>
    <recommendedName>
        <fullName evidence="3">DUF3293 domain-containing protein</fullName>
    </recommendedName>
</protein>
<keyword evidence="2" id="KW-1185">Reference proteome</keyword>
<evidence type="ECO:0008006" key="3">
    <source>
        <dbReference type="Google" id="ProtNLM"/>
    </source>
</evidence>
<evidence type="ECO:0000313" key="2">
    <source>
        <dbReference type="Proteomes" id="UP000198575"/>
    </source>
</evidence>
<gene>
    <name evidence="1" type="ORF">SAMN05216289_12333</name>
</gene>
<reference evidence="1 2" key="1">
    <citation type="submission" date="2016-10" db="EMBL/GenBank/DDBJ databases">
        <authorList>
            <person name="de Groot N.N."/>
        </authorList>
    </citation>
    <scope>NUCLEOTIDE SEQUENCE [LARGE SCALE GENOMIC DNA]</scope>
    <source>
        <strain evidence="1 2">CGMCC 1.7659</strain>
    </source>
</reference>
<dbReference type="RefSeq" id="WP_175498099.1">
    <property type="nucleotide sequence ID" value="NZ_FOVF01000023.1"/>
</dbReference>
<evidence type="ECO:0000313" key="1">
    <source>
        <dbReference type="EMBL" id="SFN46119.1"/>
    </source>
</evidence>
<sequence>MPSPSQLLDLYRETSYDVRLPGGTRSSLRIGKPVPEFLRLWGRRDWPLLFISACNPHSKQLSADDNHDRTRTLLSRLDRSRLRRLVGVGRLANQAWRETSFLVAGLSLESADRLAVEFGQNAIVVAVNPLSTRLRLYRNEWRTRIDNDADIMWTGR</sequence>
<dbReference type="InterPro" id="IPR021710">
    <property type="entry name" value="DUF3293"/>
</dbReference>
<accession>A0A1I4Z848</accession>
<name>A0A1I4Z848_9GAMM</name>
<dbReference type="Proteomes" id="UP000198575">
    <property type="component" value="Unassembled WGS sequence"/>
</dbReference>
<dbReference type="Pfam" id="PF11697">
    <property type="entry name" value="DUF3293"/>
    <property type="match status" value="1"/>
</dbReference>
<dbReference type="EMBL" id="FOVF01000023">
    <property type="protein sequence ID" value="SFN46119.1"/>
    <property type="molecule type" value="Genomic_DNA"/>
</dbReference>